<dbReference type="RefSeq" id="WP_021093473.1">
    <property type="nucleotide sequence ID" value="NZ_ANNJ01000025.1"/>
</dbReference>
<comment type="caution">
    <text evidence="2">The sequence shown here is derived from an EMBL/GenBank/DDBJ whole genome shotgun (WGS) entry which is preliminary data.</text>
</comment>
<feature type="transmembrane region" description="Helical" evidence="1">
    <location>
        <begin position="12"/>
        <end position="38"/>
    </location>
</feature>
<proteinExistence type="predicted"/>
<gene>
    <name evidence="2" type="ORF">UNSW2_1849</name>
</gene>
<evidence type="ECO:0000313" key="2">
    <source>
        <dbReference type="EMBL" id="ERJ30968.1"/>
    </source>
</evidence>
<sequence>MKKGLKMTEQFALSVIAVVVCAFVGGAMLTLGILALLFKKRG</sequence>
<reference evidence="2 3" key="1">
    <citation type="journal article" date="2013" name="BMC Genomics">
        <title>Comparative genomics of Campylobacter concisus isolates reveals genetic diversity and provides insights into disease association.</title>
        <authorList>
            <person name="Deshpande N.P."/>
            <person name="Kaakoush N.O."/>
            <person name="Wilkins M.R."/>
            <person name="Mitchell H.M."/>
        </authorList>
    </citation>
    <scope>NUCLEOTIDE SEQUENCE [LARGE SCALE GENOMIC DNA]</scope>
    <source>
        <strain evidence="2 3">UNSW2</strain>
    </source>
</reference>
<protein>
    <submittedName>
        <fullName evidence="2">Uncharacterized protein</fullName>
    </submittedName>
</protein>
<dbReference type="PATRIC" id="fig|1242965.3.peg.1894"/>
<keyword evidence="1" id="KW-0812">Transmembrane</keyword>
<keyword evidence="1" id="KW-0472">Membrane</keyword>
<organism evidence="2 3">
    <name type="scientific">Campylobacter concisus UNSW2</name>
    <dbReference type="NCBI Taxonomy" id="1242965"/>
    <lineage>
        <taxon>Bacteria</taxon>
        <taxon>Pseudomonadati</taxon>
        <taxon>Campylobacterota</taxon>
        <taxon>Epsilonproteobacteria</taxon>
        <taxon>Campylobacterales</taxon>
        <taxon>Campylobacteraceae</taxon>
        <taxon>Campylobacter</taxon>
    </lineage>
</organism>
<accession>U2GYB0</accession>
<dbReference type="AlphaFoldDB" id="U2GYB0"/>
<dbReference type="EMBL" id="ANNJ01000025">
    <property type="protein sequence ID" value="ERJ30968.1"/>
    <property type="molecule type" value="Genomic_DNA"/>
</dbReference>
<keyword evidence="1" id="KW-1133">Transmembrane helix</keyword>
<evidence type="ECO:0000313" key="3">
    <source>
        <dbReference type="Proteomes" id="UP000016625"/>
    </source>
</evidence>
<dbReference type="Proteomes" id="UP000016625">
    <property type="component" value="Unassembled WGS sequence"/>
</dbReference>
<evidence type="ECO:0000256" key="1">
    <source>
        <dbReference type="SAM" id="Phobius"/>
    </source>
</evidence>
<name>U2GYB0_9BACT</name>